<dbReference type="PANTHER" id="PTHR21561:SF12">
    <property type="entry name" value="INO80 COMPLEX SUBUNIT B"/>
    <property type="match status" value="1"/>
</dbReference>
<organism evidence="3 4">
    <name type="scientific">Metarhizium anisopliae (strain ARSEF 549)</name>
    <dbReference type="NCBI Taxonomy" id="3151832"/>
    <lineage>
        <taxon>Eukaryota</taxon>
        <taxon>Fungi</taxon>
        <taxon>Dikarya</taxon>
        <taxon>Ascomycota</taxon>
        <taxon>Pezizomycotina</taxon>
        <taxon>Sordariomycetes</taxon>
        <taxon>Hypocreomycetidae</taxon>
        <taxon>Hypocreales</taxon>
        <taxon>Clavicipitaceae</taxon>
        <taxon>Metarhizium</taxon>
    </lineage>
</organism>
<dbReference type="Proteomes" id="UP000031186">
    <property type="component" value="Unassembled WGS sequence"/>
</dbReference>
<dbReference type="HOGENOM" id="CLU_036529_1_0_1"/>
<evidence type="ECO:0000259" key="2">
    <source>
        <dbReference type="SMART" id="SM01406"/>
    </source>
</evidence>
<dbReference type="GO" id="GO:0006338">
    <property type="term" value="P:chromatin remodeling"/>
    <property type="evidence" value="ECO:0007669"/>
    <property type="project" value="InterPro"/>
</dbReference>
<feature type="region of interest" description="Disordered" evidence="1">
    <location>
        <begin position="311"/>
        <end position="332"/>
    </location>
</feature>
<feature type="compositionally biased region" description="Low complexity" evidence="1">
    <location>
        <begin position="59"/>
        <end position="70"/>
    </location>
</feature>
<feature type="compositionally biased region" description="Acidic residues" evidence="1">
    <location>
        <begin position="102"/>
        <end position="149"/>
    </location>
</feature>
<gene>
    <name evidence="3" type="ORF">MAN_08671</name>
</gene>
<feature type="region of interest" description="Disordered" evidence="1">
    <location>
        <begin position="389"/>
        <end position="417"/>
    </location>
</feature>
<dbReference type="PANTHER" id="PTHR21561">
    <property type="entry name" value="INO80 COMPLEX SUBUNIT B"/>
    <property type="match status" value="1"/>
</dbReference>
<dbReference type="EMBL" id="AZNF01000013">
    <property type="protein sequence ID" value="KID61992.1"/>
    <property type="molecule type" value="Genomic_DNA"/>
</dbReference>
<dbReference type="InterPro" id="IPR029523">
    <property type="entry name" value="INO80B/Ies2"/>
</dbReference>
<feature type="compositionally biased region" description="Low complexity" evidence="1">
    <location>
        <begin position="33"/>
        <end position="50"/>
    </location>
</feature>
<evidence type="ECO:0000256" key="1">
    <source>
        <dbReference type="SAM" id="MobiDB-lite"/>
    </source>
</evidence>
<dbReference type="AlphaFoldDB" id="A0A0B4F2E0"/>
<dbReference type="OrthoDB" id="2021186at2759"/>
<accession>A0A0B4F2E0</accession>
<dbReference type="GO" id="GO:0031011">
    <property type="term" value="C:Ino80 complex"/>
    <property type="evidence" value="ECO:0007669"/>
    <property type="project" value="InterPro"/>
</dbReference>
<protein>
    <recommendedName>
        <fullName evidence="2">INO80 complex subunit B-like conserved region domain-containing protein</fullName>
    </recommendedName>
</protein>
<dbReference type="Pfam" id="PF04795">
    <property type="entry name" value="PAPA-1"/>
    <property type="match status" value="1"/>
</dbReference>
<evidence type="ECO:0000313" key="3">
    <source>
        <dbReference type="EMBL" id="KID61992.1"/>
    </source>
</evidence>
<comment type="caution">
    <text evidence="3">The sequence shown here is derived from an EMBL/GenBank/DDBJ whole genome shotgun (WGS) entry which is preliminary data.</text>
</comment>
<reference evidence="3 4" key="1">
    <citation type="journal article" date="2014" name="Proc. Natl. Acad. Sci. U.S.A.">
        <title>Trajectory and genomic determinants of fungal-pathogen speciation and host adaptation.</title>
        <authorList>
            <person name="Hu X."/>
            <person name="Xiao G."/>
            <person name="Zheng P."/>
            <person name="Shang Y."/>
            <person name="Su Y."/>
            <person name="Zhang X."/>
            <person name="Liu X."/>
            <person name="Zhan S."/>
            <person name="St Leger R.J."/>
            <person name="Wang C."/>
        </authorList>
    </citation>
    <scope>NUCLEOTIDE SEQUENCE [LARGE SCALE GENOMIC DNA]</scope>
    <source>
        <strain evidence="3 4">ARSEF 549</strain>
    </source>
</reference>
<evidence type="ECO:0000313" key="4">
    <source>
        <dbReference type="Proteomes" id="UP000031186"/>
    </source>
</evidence>
<feature type="domain" description="INO80 complex subunit B-like conserved region" evidence="2">
    <location>
        <begin position="310"/>
        <end position="392"/>
    </location>
</feature>
<name>A0A0B4F2E0_METAF</name>
<feature type="compositionally biased region" description="Acidic residues" evidence="1">
    <location>
        <begin position="179"/>
        <end position="203"/>
    </location>
</feature>
<keyword evidence="4" id="KW-1185">Reference proteome</keyword>
<dbReference type="VEuPathDB" id="FungiDB:MAN_08671"/>
<dbReference type="InterPro" id="IPR006880">
    <property type="entry name" value="INO80B_C"/>
</dbReference>
<dbReference type="SMART" id="SM01406">
    <property type="entry name" value="PAPA-1"/>
    <property type="match status" value="1"/>
</dbReference>
<feature type="region of interest" description="Disordered" evidence="1">
    <location>
        <begin position="1"/>
        <end position="299"/>
    </location>
</feature>
<feature type="non-terminal residue" evidence="3">
    <location>
        <position position="1"/>
    </location>
</feature>
<sequence>MASRPRRSAATKANESISVHANWADASERSERSTMSSRRSGRTSGAGASRDLPSSPDESVTVKTTSRSTRGANRRSDRFDGGEIVHGTRNRGGRKNYVIDSSPDEEEEDAEGDDVEDADEDAEGDMEVDAEGDDIDAEGEEDAEGDIDMDAPVISRTIRVSQPAPRSAAKVAASKMAIGEDEEDEDEDDDDELSDPVDSDEGEQTMGFGDETMADEDAEGEEIEVAGEDEEEEEEEEEEEDEDEVEEGDEDAEGEEVGNAEAESDGGTREGTPDLTKMTKRQRARFEEEPQEYMKLSDEVQVKKHFTAEELSMRRQEMARRRRNLSEKRNEEVKMETINKLLKKQAPKINRKAAAAAARADSPTEELYRPDPTLIRWVNNKNGSRVSVPADIMTGPAGQVFSKGGGLASGKMVEEVA</sequence>
<proteinExistence type="predicted"/>
<feature type="compositionally biased region" description="Basic and acidic residues" evidence="1">
    <location>
        <begin position="74"/>
        <end position="83"/>
    </location>
</feature>
<feature type="compositionally biased region" description="Acidic residues" evidence="1">
    <location>
        <begin position="212"/>
        <end position="264"/>
    </location>
</feature>